<keyword evidence="3" id="KW-1185">Reference proteome</keyword>
<reference evidence="3 4" key="1">
    <citation type="submission" date="2019-05" db="EMBL/GenBank/DDBJ databases">
        <title>Emergence of the Ug99 lineage of the wheat stem rust pathogen through somatic hybridization.</title>
        <authorList>
            <person name="Li F."/>
            <person name="Upadhyaya N.M."/>
            <person name="Sperschneider J."/>
            <person name="Matny O."/>
            <person name="Nguyen-Phuc H."/>
            <person name="Mago R."/>
            <person name="Raley C."/>
            <person name="Miller M.E."/>
            <person name="Silverstein K.A.T."/>
            <person name="Henningsen E."/>
            <person name="Hirsch C.D."/>
            <person name="Visser B."/>
            <person name="Pretorius Z.A."/>
            <person name="Steffenson B.J."/>
            <person name="Schwessinger B."/>
            <person name="Dodds P.N."/>
            <person name="Figueroa M."/>
        </authorList>
    </citation>
    <scope>NUCLEOTIDE SEQUENCE [LARGE SCALE GENOMIC DNA]</scope>
    <source>
        <strain evidence="2">21-0</strain>
        <strain evidence="1 4">Ug99</strain>
    </source>
</reference>
<proteinExistence type="predicted"/>
<dbReference type="AlphaFoldDB" id="A0A5B0LNJ8"/>
<dbReference type="EMBL" id="VSWC01000092">
    <property type="protein sequence ID" value="KAA1090827.1"/>
    <property type="molecule type" value="Genomic_DNA"/>
</dbReference>
<dbReference type="Proteomes" id="UP000325313">
    <property type="component" value="Unassembled WGS sequence"/>
</dbReference>
<dbReference type="Proteomes" id="UP000324748">
    <property type="component" value="Unassembled WGS sequence"/>
</dbReference>
<evidence type="ECO:0000313" key="3">
    <source>
        <dbReference type="Proteomes" id="UP000324748"/>
    </source>
</evidence>
<accession>A0A5B0LNJ8</accession>
<comment type="caution">
    <text evidence="1">The sequence shown here is derived from an EMBL/GenBank/DDBJ whole genome shotgun (WGS) entry which is preliminary data.</text>
</comment>
<evidence type="ECO:0000313" key="1">
    <source>
        <dbReference type="EMBL" id="KAA1065410.1"/>
    </source>
</evidence>
<dbReference type="EMBL" id="VDEP01000510">
    <property type="protein sequence ID" value="KAA1065410.1"/>
    <property type="molecule type" value="Genomic_DNA"/>
</dbReference>
<evidence type="ECO:0000313" key="2">
    <source>
        <dbReference type="EMBL" id="KAA1090827.1"/>
    </source>
</evidence>
<name>A0A5B0LNJ8_PUCGR</name>
<sequence>MVLELGHLFPKLDQELNLFESKYLSEKDHNPGSRKLVAHERTRFGNLHSDAEHQDISFSVLLEAAGRKSIDSAAPGFWTLASFLDRPPSKSVNLEGHPKRYLLAKIDQDQVFTSQ</sequence>
<protein>
    <submittedName>
        <fullName evidence="1">Uncharacterized protein</fullName>
    </submittedName>
</protein>
<organism evidence="1 4">
    <name type="scientific">Puccinia graminis f. sp. tritici</name>
    <dbReference type="NCBI Taxonomy" id="56615"/>
    <lineage>
        <taxon>Eukaryota</taxon>
        <taxon>Fungi</taxon>
        <taxon>Dikarya</taxon>
        <taxon>Basidiomycota</taxon>
        <taxon>Pucciniomycotina</taxon>
        <taxon>Pucciniomycetes</taxon>
        <taxon>Pucciniales</taxon>
        <taxon>Pucciniaceae</taxon>
        <taxon>Puccinia</taxon>
    </lineage>
</organism>
<evidence type="ECO:0000313" key="4">
    <source>
        <dbReference type="Proteomes" id="UP000325313"/>
    </source>
</evidence>
<gene>
    <name evidence="2" type="ORF">PGT21_014921</name>
    <name evidence="1" type="ORF">PGTUg99_017774</name>
</gene>